<dbReference type="InterPro" id="IPR043142">
    <property type="entry name" value="PapC-like_C_sf"/>
</dbReference>
<dbReference type="SUPFAM" id="SSF141729">
    <property type="entry name" value="FimD N-terminal domain-like"/>
    <property type="match status" value="1"/>
</dbReference>
<feature type="region of interest" description="Disordered" evidence="9">
    <location>
        <begin position="14"/>
        <end position="33"/>
    </location>
</feature>
<keyword evidence="7" id="KW-0472">Membrane</keyword>
<proteinExistence type="inferred from homology"/>
<evidence type="ECO:0000256" key="1">
    <source>
        <dbReference type="ARBA" id="ARBA00004571"/>
    </source>
</evidence>
<comment type="subcellular location">
    <subcellularLocation>
        <location evidence="1">Cell outer membrane</location>
        <topology evidence="1">Multi-pass membrane protein</topology>
    </subcellularLocation>
</comment>
<keyword evidence="5" id="KW-0812">Transmembrane</keyword>
<dbReference type="Gene3D" id="3.10.20.410">
    <property type="match status" value="1"/>
</dbReference>
<feature type="domain" description="PapC N-terminal" evidence="11">
    <location>
        <begin position="56"/>
        <end position="171"/>
    </location>
</feature>
<organism evidence="12 13">
    <name type="scientific">Erwinia rhapontici</name>
    <name type="common">Pectobacterium rhapontici</name>
    <dbReference type="NCBI Taxonomy" id="55212"/>
    <lineage>
        <taxon>Bacteria</taxon>
        <taxon>Pseudomonadati</taxon>
        <taxon>Pseudomonadota</taxon>
        <taxon>Gammaproteobacteria</taxon>
        <taxon>Enterobacterales</taxon>
        <taxon>Erwiniaceae</taxon>
        <taxon>Erwinia</taxon>
    </lineage>
</organism>
<dbReference type="InterPro" id="IPR025885">
    <property type="entry name" value="PapC_N"/>
</dbReference>
<keyword evidence="3" id="KW-0813">Transport</keyword>
<accession>A0ABM7N5J4</accession>
<reference evidence="12 13" key="1">
    <citation type="submission" date="2021-01" db="EMBL/GenBank/DDBJ databases">
        <title>Complete genome sequence of Erwinia rhapontici MAFF 311153.</title>
        <authorList>
            <person name="Morohoshi T."/>
            <person name="Someya N."/>
        </authorList>
    </citation>
    <scope>NUCLEOTIDE SEQUENCE [LARGE SCALE GENOMIC DNA]</scope>
    <source>
        <strain evidence="12 13">MAFF 311153</strain>
    </source>
</reference>
<dbReference type="Pfam" id="PF13954">
    <property type="entry name" value="PapC_N"/>
    <property type="match status" value="1"/>
</dbReference>
<sequence>MAGALTPTYLCAQEKNEHPQQQQKVQRSSDSPAVPVLHESVTERILKARGIDPALLTLLDNSSRFPAGPALVDISVNGEFRGAFDVVFNPKGGLCFTPELLNQLGLKLPNSDPLPDTDCFDWVQQDPAINIRFDTQNLSASIVVPEAVLQPQYKEITGESGGMGALLNYNYFSSVNRNAGTLNRYSFLTLEDGFNISNWMVRSWQQFSQQDGKLSSDMNSLYAERTFERWQKRFQIGQIGVSNTLFELGDINGIQIIPDEGFQQEGETQGVVEGIANTPQARVEVRQYGMLIYNTLVPAGPFRLDRIPLKNLNSDLDITVLETNGQRQQFTVPANQMRGVNPRGMQGFSLATGTLRSIGGGGSGAPRLLTMNQNWRPLGRLLAQTGLLMSDKYQAVALSVGQQVAQGLQLAAQMTAANDRYHGARSARLSLSADYLITEAFSIGGSVSKSTPSYASLNQASMPTQDYYDKDNTQYTLSASWATPRFGTFSVSHAESTSFGKAMSTTRYNMMSWGTNIKKMLLTVSFSHSTGIYQSNKQLSVNASLPLGKQYVNSYYRSSRKRSQLGSEISGPVNRDVGYNLSTERDLKQHNQSVQGGLSANLHYTNLSASAGHSGNHSSNYSVSGSGGIAMVGKNILFSPLPVGQTFGMIAMNERLANVAISTPGGTTWTDWRGLALVPQLPAWRPGNLDLNTETLPKKSDVNNGHHTVTLARGSVKRINYTVLTSRRVLLDLTLSDGTPLPRGSKVMDHQGEMLTIAIDNGLIYLNNSPEKATLLIDVAGRNKRCSFTYQLDDQPEDGGPYQKMSGVCI</sequence>
<evidence type="ECO:0000256" key="2">
    <source>
        <dbReference type="ARBA" id="ARBA00008064"/>
    </source>
</evidence>
<keyword evidence="6" id="KW-0732">Signal</keyword>
<dbReference type="InterPro" id="IPR042186">
    <property type="entry name" value="FimD_plug_dom"/>
</dbReference>
<evidence type="ECO:0000313" key="13">
    <source>
        <dbReference type="Proteomes" id="UP000677515"/>
    </source>
</evidence>
<protein>
    <submittedName>
        <fullName evidence="12">Outer membrane usher protein YhcD</fullName>
    </submittedName>
</protein>
<dbReference type="Pfam" id="PF00577">
    <property type="entry name" value="Usher"/>
    <property type="match status" value="1"/>
</dbReference>
<feature type="domain" description="PapC-like C-terminal" evidence="10">
    <location>
        <begin position="730"/>
        <end position="793"/>
    </location>
</feature>
<gene>
    <name evidence="12" type="primary">yhcD_1</name>
    <name evidence="12" type="ORF">ERHA53_41030</name>
</gene>
<comment type="similarity">
    <text evidence="2">Belongs to the fimbrial export usher family.</text>
</comment>
<dbReference type="Gene3D" id="2.60.40.2610">
    <property type="entry name" value="Outer membrane usher protein FimD, plug domain"/>
    <property type="match status" value="1"/>
</dbReference>
<evidence type="ECO:0000313" key="12">
    <source>
        <dbReference type="EMBL" id="BCQ36760.1"/>
    </source>
</evidence>
<feature type="compositionally biased region" description="Polar residues" evidence="9">
    <location>
        <begin position="19"/>
        <end position="31"/>
    </location>
</feature>
<dbReference type="EMBL" id="AP024329">
    <property type="protein sequence ID" value="BCQ36760.1"/>
    <property type="molecule type" value="Genomic_DNA"/>
</dbReference>
<evidence type="ECO:0000256" key="9">
    <source>
        <dbReference type="SAM" id="MobiDB-lite"/>
    </source>
</evidence>
<name>A0ABM7N5J4_ERWRD</name>
<evidence type="ECO:0000256" key="7">
    <source>
        <dbReference type="ARBA" id="ARBA00023136"/>
    </source>
</evidence>
<dbReference type="Gene3D" id="2.60.40.2070">
    <property type="match status" value="1"/>
</dbReference>
<evidence type="ECO:0000256" key="4">
    <source>
        <dbReference type="ARBA" id="ARBA00022452"/>
    </source>
</evidence>
<evidence type="ECO:0000256" key="3">
    <source>
        <dbReference type="ARBA" id="ARBA00022448"/>
    </source>
</evidence>
<dbReference type="Gene3D" id="2.60.40.3110">
    <property type="match status" value="1"/>
</dbReference>
<evidence type="ECO:0000256" key="8">
    <source>
        <dbReference type="ARBA" id="ARBA00023237"/>
    </source>
</evidence>
<dbReference type="InterPro" id="IPR000015">
    <property type="entry name" value="Fimb_usher"/>
</dbReference>
<keyword evidence="8" id="KW-0998">Cell outer membrane</keyword>
<evidence type="ECO:0000256" key="5">
    <source>
        <dbReference type="ARBA" id="ARBA00022692"/>
    </source>
</evidence>
<dbReference type="InterPro" id="IPR025949">
    <property type="entry name" value="PapC-like_C"/>
</dbReference>
<evidence type="ECO:0000259" key="11">
    <source>
        <dbReference type="Pfam" id="PF13954"/>
    </source>
</evidence>
<evidence type="ECO:0000256" key="6">
    <source>
        <dbReference type="ARBA" id="ARBA00022729"/>
    </source>
</evidence>
<dbReference type="PANTHER" id="PTHR30451">
    <property type="entry name" value="OUTER MEMBRANE USHER PROTEIN"/>
    <property type="match status" value="1"/>
</dbReference>
<dbReference type="PANTHER" id="PTHR30451:SF8">
    <property type="entry name" value="FIMBRIAL USHER PROTEIN"/>
    <property type="match status" value="1"/>
</dbReference>
<evidence type="ECO:0000259" key="10">
    <source>
        <dbReference type="Pfam" id="PF13953"/>
    </source>
</evidence>
<keyword evidence="13" id="KW-1185">Reference proteome</keyword>
<dbReference type="Proteomes" id="UP000677515">
    <property type="component" value="Chromosome"/>
</dbReference>
<keyword evidence="4" id="KW-1134">Transmembrane beta strand</keyword>
<dbReference type="Pfam" id="PF13953">
    <property type="entry name" value="PapC_C"/>
    <property type="match status" value="1"/>
</dbReference>
<dbReference type="InterPro" id="IPR037224">
    <property type="entry name" value="PapC_N_sf"/>
</dbReference>